<sequence length="139" mass="15370">MVMSPKGRESVLLLLLFFRSKRGVLLGLCVCVCVCVCVCTSRMCMLLTQGGIIGLVLLLVLSCLSEKNLGVLLFWSGMVVKAGGGKVACYNIAVYVIYCVRESVLEGCLDFRLCFTLSHYFPLPISCHRRSLTVLFRSF</sequence>
<dbReference type="EMBL" id="ML996566">
    <property type="protein sequence ID" value="KAF2761699.1"/>
    <property type="molecule type" value="Genomic_DNA"/>
</dbReference>
<reference evidence="2" key="1">
    <citation type="journal article" date="2020" name="Stud. Mycol.">
        <title>101 Dothideomycetes genomes: a test case for predicting lifestyles and emergence of pathogens.</title>
        <authorList>
            <person name="Haridas S."/>
            <person name="Albert R."/>
            <person name="Binder M."/>
            <person name="Bloem J."/>
            <person name="Labutti K."/>
            <person name="Salamov A."/>
            <person name="Andreopoulos B."/>
            <person name="Baker S."/>
            <person name="Barry K."/>
            <person name="Bills G."/>
            <person name="Bluhm B."/>
            <person name="Cannon C."/>
            <person name="Castanera R."/>
            <person name="Culley D."/>
            <person name="Daum C."/>
            <person name="Ezra D."/>
            <person name="Gonzalez J."/>
            <person name="Henrissat B."/>
            <person name="Kuo A."/>
            <person name="Liang C."/>
            <person name="Lipzen A."/>
            <person name="Lutzoni F."/>
            <person name="Magnuson J."/>
            <person name="Mondo S."/>
            <person name="Nolan M."/>
            <person name="Ohm R."/>
            <person name="Pangilinan J."/>
            <person name="Park H.-J."/>
            <person name="Ramirez L."/>
            <person name="Alfaro M."/>
            <person name="Sun H."/>
            <person name="Tritt A."/>
            <person name="Yoshinaga Y."/>
            <person name="Zwiers L.-H."/>
            <person name="Turgeon B."/>
            <person name="Goodwin S."/>
            <person name="Spatafora J."/>
            <person name="Crous P."/>
            <person name="Grigoriev I."/>
        </authorList>
    </citation>
    <scope>NUCLEOTIDE SEQUENCE</scope>
    <source>
        <strain evidence="2">CBS 121739</strain>
    </source>
</reference>
<evidence type="ECO:0000313" key="3">
    <source>
        <dbReference type="Proteomes" id="UP000799437"/>
    </source>
</evidence>
<feature type="transmembrane region" description="Helical" evidence="1">
    <location>
        <begin position="45"/>
        <end position="64"/>
    </location>
</feature>
<keyword evidence="3" id="KW-1185">Reference proteome</keyword>
<evidence type="ECO:0000313" key="2">
    <source>
        <dbReference type="EMBL" id="KAF2761699.1"/>
    </source>
</evidence>
<dbReference type="AlphaFoldDB" id="A0A6A6WHJ1"/>
<evidence type="ECO:0000256" key="1">
    <source>
        <dbReference type="SAM" id="Phobius"/>
    </source>
</evidence>
<keyword evidence="1" id="KW-0472">Membrane</keyword>
<keyword evidence="1" id="KW-1133">Transmembrane helix</keyword>
<proteinExistence type="predicted"/>
<name>A0A6A6WHJ1_9PEZI</name>
<dbReference type="GeneID" id="54480649"/>
<keyword evidence="1" id="KW-0812">Transmembrane</keyword>
<organism evidence="2 3">
    <name type="scientific">Pseudovirgaria hyperparasitica</name>
    <dbReference type="NCBI Taxonomy" id="470096"/>
    <lineage>
        <taxon>Eukaryota</taxon>
        <taxon>Fungi</taxon>
        <taxon>Dikarya</taxon>
        <taxon>Ascomycota</taxon>
        <taxon>Pezizomycotina</taxon>
        <taxon>Dothideomycetes</taxon>
        <taxon>Dothideomycetes incertae sedis</taxon>
        <taxon>Acrospermales</taxon>
        <taxon>Acrospermaceae</taxon>
        <taxon>Pseudovirgaria</taxon>
    </lineage>
</organism>
<gene>
    <name evidence="2" type="ORF">EJ05DRAFT_182334</name>
</gene>
<dbReference type="RefSeq" id="XP_033604150.1">
    <property type="nucleotide sequence ID" value="XM_033739595.1"/>
</dbReference>
<dbReference type="Proteomes" id="UP000799437">
    <property type="component" value="Unassembled WGS sequence"/>
</dbReference>
<protein>
    <submittedName>
        <fullName evidence="2">Uncharacterized protein</fullName>
    </submittedName>
</protein>
<accession>A0A6A6WHJ1</accession>